<dbReference type="Proteomes" id="UP000683360">
    <property type="component" value="Unassembled WGS sequence"/>
</dbReference>
<reference evidence="1" key="1">
    <citation type="submission" date="2021-03" db="EMBL/GenBank/DDBJ databases">
        <authorList>
            <person name="Bekaert M."/>
        </authorList>
    </citation>
    <scope>NUCLEOTIDE SEQUENCE</scope>
</reference>
<protein>
    <submittedName>
        <fullName evidence="1">Uncharacterized protein</fullName>
    </submittedName>
</protein>
<comment type="caution">
    <text evidence="1">The sequence shown here is derived from an EMBL/GenBank/DDBJ whole genome shotgun (WGS) entry which is preliminary data.</text>
</comment>
<proteinExistence type="predicted"/>
<keyword evidence="2" id="KW-1185">Reference proteome</keyword>
<accession>A0A8S3U1M9</accession>
<organism evidence="1 2">
    <name type="scientific">Mytilus edulis</name>
    <name type="common">Blue mussel</name>
    <dbReference type="NCBI Taxonomy" id="6550"/>
    <lineage>
        <taxon>Eukaryota</taxon>
        <taxon>Metazoa</taxon>
        <taxon>Spiralia</taxon>
        <taxon>Lophotrochozoa</taxon>
        <taxon>Mollusca</taxon>
        <taxon>Bivalvia</taxon>
        <taxon>Autobranchia</taxon>
        <taxon>Pteriomorphia</taxon>
        <taxon>Mytilida</taxon>
        <taxon>Mytiloidea</taxon>
        <taxon>Mytilidae</taxon>
        <taxon>Mytilinae</taxon>
        <taxon>Mytilus</taxon>
    </lineage>
</organism>
<evidence type="ECO:0000313" key="2">
    <source>
        <dbReference type="Proteomes" id="UP000683360"/>
    </source>
</evidence>
<dbReference type="EMBL" id="CAJPWZ010002404">
    <property type="protein sequence ID" value="CAG2237771.1"/>
    <property type="molecule type" value="Genomic_DNA"/>
</dbReference>
<gene>
    <name evidence="1" type="ORF">MEDL_50213</name>
</gene>
<evidence type="ECO:0000313" key="1">
    <source>
        <dbReference type="EMBL" id="CAG2237771.1"/>
    </source>
</evidence>
<dbReference type="AlphaFoldDB" id="A0A8S3U1M9"/>
<name>A0A8S3U1M9_MYTED</name>
<sequence length="198" mass="22702">MTAHVYQNKPSTAVATCRLIKATGFPYRYLFQQQFNPRDCQVLSSDQLIYILWSVNGGLPNGPFTPDHFVSICLSCISKGASADATGKAKFCHTGIHDNTYERERLEITTITMDRFFKPSTLRGEDFYRMADEFVMDIEENEKDIMKFENTKLRPIWDPLTDKECNVPYCNVQISNFAKYVKHWSEIHAVCACVACTQ</sequence>